<dbReference type="AlphaFoldDB" id="A0A7X4H0C8"/>
<evidence type="ECO:0000313" key="1">
    <source>
        <dbReference type="EMBL" id="MYM71879.1"/>
    </source>
</evidence>
<evidence type="ECO:0000313" key="2">
    <source>
        <dbReference type="Proteomes" id="UP000469734"/>
    </source>
</evidence>
<dbReference type="RefSeq" id="WP_161049492.1">
    <property type="nucleotide sequence ID" value="NZ_WWCR01000004.1"/>
</dbReference>
<dbReference type="Proteomes" id="UP000469734">
    <property type="component" value="Unassembled WGS sequence"/>
</dbReference>
<organism evidence="1 2">
    <name type="scientific">Duganella margarita</name>
    <dbReference type="NCBI Taxonomy" id="2692170"/>
    <lineage>
        <taxon>Bacteria</taxon>
        <taxon>Pseudomonadati</taxon>
        <taxon>Pseudomonadota</taxon>
        <taxon>Betaproteobacteria</taxon>
        <taxon>Burkholderiales</taxon>
        <taxon>Oxalobacteraceae</taxon>
        <taxon>Telluria group</taxon>
        <taxon>Duganella</taxon>
    </lineage>
</organism>
<sequence>MRLLLIKNAPMSGESREDVLRREDYAGDYVHDGDGKKPGNRFIQAIRDVGHEPASA</sequence>
<proteinExistence type="predicted"/>
<gene>
    <name evidence="1" type="ORF">GTP56_06655</name>
</gene>
<name>A0A7X4H0C8_9BURK</name>
<dbReference type="EMBL" id="WWCR01000004">
    <property type="protein sequence ID" value="MYM71879.1"/>
    <property type="molecule type" value="Genomic_DNA"/>
</dbReference>
<comment type="caution">
    <text evidence="1">The sequence shown here is derived from an EMBL/GenBank/DDBJ whole genome shotgun (WGS) entry which is preliminary data.</text>
</comment>
<reference evidence="1 2" key="1">
    <citation type="submission" date="2019-12" db="EMBL/GenBank/DDBJ databases">
        <title>Novel species isolated from a subtropical stream in China.</title>
        <authorList>
            <person name="Lu H."/>
        </authorList>
    </citation>
    <scope>NUCLEOTIDE SEQUENCE [LARGE SCALE GENOMIC DNA]</scope>
    <source>
        <strain evidence="1 2">FT134W</strain>
    </source>
</reference>
<accession>A0A7X4H0C8</accession>
<protein>
    <submittedName>
        <fullName evidence="1">Uncharacterized protein</fullName>
    </submittedName>
</protein>